<dbReference type="Proteomes" id="UP000032633">
    <property type="component" value="Chromosome"/>
</dbReference>
<organism evidence="2 3">
    <name type="scientific">Paenibacillus beijingensis</name>
    <dbReference type="NCBI Taxonomy" id="1126833"/>
    <lineage>
        <taxon>Bacteria</taxon>
        <taxon>Bacillati</taxon>
        <taxon>Bacillota</taxon>
        <taxon>Bacilli</taxon>
        <taxon>Bacillales</taxon>
        <taxon>Paenibacillaceae</taxon>
        <taxon>Paenibacillus</taxon>
    </lineage>
</organism>
<dbReference type="PANTHER" id="PTHR43591">
    <property type="entry name" value="METHYLTRANSFERASE"/>
    <property type="match status" value="1"/>
</dbReference>
<dbReference type="SUPFAM" id="SSF53335">
    <property type="entry name" value="S-adenosyl-L-methionine-dependent methyltransferases"/>
    <property type="match status" value="1"/>
</dbReference>
<evidence type="ECO:0000313" key="2">
    <source>
        <dbReference type="EMBL" id="AJY75767.1"/>
    </source>
</evidence>
<dbReference type="Gene3D" id="3.40.50.150">
    <property type="entry name" value="Vaccinia Virus protein VP39"/>
    <property type="match status" value="1"/>
</dbReference>
<dbReference type="RefSeq" id="WP_045671195.1">
    <property type="nucleotide sequence ID" value="NZ_CP011058.1"/>
</dbReference>
<keyword evidence="2" id="KW-0489">Methyltransferase</keyword>
<name>A0A0D5NL92_9BACL</name>
<reference evidence="2 3" key="1">
    <citation type="journal article" date="2015" name="J. Biotechnol.">
        <title>Complete genome sequence of Paenibacillus beijingensis 7188(T) (=DSM 24997(T)), a novel rhizobacterium from jujube garden soil.</title>
        <authorList>
            <person name="Kwak Y."/>
            <person name="Shin J.H."/>
        </authorList>
    </citation>
    <scope>NUCLEOTIDE SEQUENCE [LARGE SCALE GENOMIC DNA]</scope>
    <source>
        <strain evidence="2 3">DSM 24997</strain>
    </source>
</reference>
<dbReference type="GO" id="GO:0032259">
    <property type="term" value="P:methylation"/>
    <property type="evidence" value="ECO:0007669"/>
    <property type="project" value="UniProtKB-KW"/>
</dbReference>
<proteinExistence type="predicted"/>
<dbReference type="OrthoDB" id="465705at2"/>
<gene>
    <name evidence="2" type="ORF">VN24_15920</name>
</gene>
<dbReference type="KEGG" id="pbj:VN24_15920"/>
<keyword evidence="2" id="KW-0808">Transferase</keyword>
<dbReference type="HOGENOM" id="CLU_081790_1_0_9"/>
<dbReference type="GO" id="GO:0008168">
    <property type="term" value="F:methyltransferase activity"/>
    <property type="evidence" value="ECO:0007669"/>
    <property type="project" value="UniProtKB-KW"/>
</dbReference>
<evidence type="ECO:0000259" key="1">
    <source>
        <dbReference type="Pfam" id="PF13649"/>
    </source>
</evidence>
<keyword evidence="3" id="KW-1185">Reference proteome</keyword>
<feature type="domain" description="Methyltransferase" evidence="1">
    <location>
        <begin position="50"/>
        <end position="144"/>
    </location>
</feature>
<dbReference type="Pfam" id="PF13649">
    <property type="entry name" value="Methyltransf_25"/>
    <property type="match status" value="1"/>
</dbReference>
<dbReference type="InterPro" id="IPR041698">
    <property type="entry name" value="Methyltransf_25"/>
</dbReference>
<evidence type="ECO:0000313" key="3">
    <source>
        <dbReference type="Proteomes" id="UP000032633"/>
    </source>
</evidence>
<protein>
    <submittedName>
        <fullName evidence="2">Methyltransferase</fullName>
    </submittedName>
</protein>
<dbReference type="Gene3D" id="6.10.140.280">
    <property type="match status" value="1"/>
</dbReference>
<dbReference type="CDD" id="cd02440">
    <property type="entry name" value="AdoMet_MTases"/>
    <property type="match status" value="1"/>
</dbReference>
<dbReference type="InterPro" id="IPR029063">
    <property type="entry name" value="SAM-dependent_MTases_sf"/>
</dbReference>
<dbReference type="STRING" id="1126833.VN24_15920"/>
<reference evidence="3" key="2">
    <citation type="submission" date="2015-03" db="EMBL/GenBank/DDBJ databases">
        <title>Genome sequence of Paenibacillus beijingensis strain DSM 24997T.</title>
        <authorList>
            <person name="Kwak Y."/>
            <person name="Shin J.-H."/>
        </authorList>
    </citation>
    <scope>NUCLEOTIDE SEQUENCE [LARGE SCALE GENOMIC DNA]</scope>
    <source>
        <strain evidence="3">DSM 24997</strain>
    </source>
</reference>
<dbReference type="PATRIC" id="fig|1126833.4.peg.3484"/>
<accession>A0A0D5NL92</accession>
<sequence length="230" mass="26219">MDNGRHNVIARFDEIALDYDFQRKKLIPCFDDFYNIAVSLAATAKDSPTILDIGAGTGLFSAFLLEKYPEANVTLIDISEKMLEVAKKRFNDRPNVTYIADDYTTHDYSGSFDIVISSLSIHHLTDIEKKALYKKIYSLLNDDGVMVNADQVLGSTPYLETLYKEDWKQKVERSGLPEKAILSAYERTKLDKMSPLDEQLSWLKEAGFADVDCMYKYFNFVVMFGRKTPG</sequence>
<dbReference type="EMBL" id="CP011058">
    <property type="protein sequence ID" value="AJY75767.1"/>
    <property type="molecule type" value="Genomic_DNA"/>
</dbReference>
<dbReference type="AlphaFoldDB" id="A0A0D5NL92"/>
<dbReference type="PANTHER" id="PTHR43591:SF110">
    <property type="entry name" value="RHODANESE DOMAIN-CONTAINING PROTEIN"/>
    <property type="match status" value="1"/>
</dbReference>